<accession>A0ABU2LCF5</accession>
<dbReference type="Proteomes" id="UP001183388">
    <property type="component" value="Unassembled WGS sequence"/>
</dbReference>
<sequence length="216" mass="22152">MNPFEALATAAAAWEEIRARLAPDAELRAHLRALREAEAGSEARAHAAARAAGALARLLPERFAAPSEPRGAATAEEVRVDGFDAADLAVLLLDGHRMAGPVLGVVRERLLAVPALGEEAVRRRGGDPGAPGLIRLPGPGGLARLPAFQFAPDGLPWSVVVEVNGLLGAEEDPWGSADWWLSANAWLEGGGVPARLVGAGADGLLIAAAGQLGAGE</sequence>
<name>A0ABU2LCF5_9ACTN</name>
<reference evidence="2" key="1">
    <citation type="submission" date="2023-07" db="EMBL/GenBank/DDBJ databases">
        <title>30 novel species of actinomycetes from the DSMZ collection.</title>
        <authorList>
            <person name="Nouioui I."/>
        </authorList>
    </citation>
    <scope>NUCLEOTIDE SEQUENCE [LARGE SCALE GENOMIC DNA]</scope>
    <source>
        <strain evidence="2">DSM 44917</strain>
    </source>
</reference>
<dbReference type="EMBL" id="JAVREN010000033">
    <property type="protein sequence ID" value="MDT0309249.1"/>
    <property type="molecule type" value="Genomic_DNA"/>
</dbReference>
<comment type="caution">
    <text evidence="1">The sequence shown here is derived from an EMBL/GenBank/DDBJ whole genome shotgun (WGS) entry which is preliminary data.</text>
</comment>
<keyword evidence="2" id="KW-1185">Reference proteome</keyword>
<evidence type="ECO:0000313" key="2">
    <source>
        <dbReference type="Proteomes" id="UP001183388"/>
    </source>
</evidence>
<protein>
    <submittedName>
        <fullName evidence="1">Uncharacterized protein</fullName>
    </submittedName>
</protein>
<gene>
    <name evidence="1" type="ORF">RM780_20115</name>
</gene>
<organism evidence="1 2">
    <name type="scientific">Streptomyces boetiae</name>
    <dbReference type="NCBI Taxonomy" id="3075541"/>
    <lineage>
        <taxon>Bacteria</taxon>
        <taxon>Bacillati</taxon>
        <taxon>Actinomycetota</taxon>
        <taxon>Actinomycetes</taxon>
        <taxon>Kitasatosporales</taxon>
        <taxon>Streptomycetaceae</taxon>
        <taxon>Streptomyces</taxon>
    </lineage>
</organism>
<evidence type="ECO:0000313" key="1">
    <source>
        <dbReference type="EMBL" id="MDT0309249.1"/>
    </source>
</evidence>
<proteinExistence type="predicted"/>
<dbReference type="RefSeq" id="WP_311632204.1">
    <property type="nucleotide sequence ID" value="NZ_JAVREN010000033.1"/>
</dbReference>